<dbReference type="GO" id="GO:0005524">
    <property type="term" value="F:ATP binding"/>
    <property type="evidence" value="ECO:0007669"/>
    <property type="project" value="InterPro"/>
</dbReference>
<dbReference type="Pfam" id="PF00406">
    <property type="entry name" value="ADK"/>
    <property type="match status" value="1"/>
</dbReference>
<dbReference type="InterPro" id="IPR027417">
    <property type="entry name" value="P-loop_NTPase"/>
</dbReference>
<evidence type="ECO:0000313" key="7">
    <source>
        <dbReference type="Proteomes" id="UP000070444"/>
    </source>
</evidence>
<evidence type="ECO:0000256" key="3">
    <source>
        <dbReference type="ARBA" id="ARBA00022777"/>
    </source>
</evidence>
<dbReference type="GO" id="GO:0019205">
    <property type="term" value="F:nucleobase-containing compound kinase activity"/>
    <property type="evidence" value="ECO:0007669"/>
    <property type="project" value="InterPro"/>
</dbReference>
<keyword evidence="2" id="KW-0547">Nucleotide-binding</keyword>
<dbReference type="GO" id="GO:0016787">
    <property type="term" value="F:hydrolase activity"/>
    <property type="evidence" value="ECO:0007669"/>
    <property type="project" value="UniProtKB-KW"/>
</dbReference>
<proteinExistence type="inferred from homology"/>
<dbReference type="EMBL" id="KQ964422">
    <property type="protein sequence ID" value="KXN74509.1"/>
    <property type="molecule type" value="Genomic_DNA"/>
</dbReference>
<gene>
    <name evidence="6" type="ORF">CONCODRAFT_82825</name>
</gene>
<keyword evidence="7" id="KW-1185">Reference proteome</keyword>
<feature type="transmembrane region" description="Helical" evidence="5">
    <location>
        <begin position="56"/>
        <end position="77"/>
    </location>
</feature>
<dbReference type="InterPro" id="IPR000850">
    <property type="entry name" value="Adenylat/UMP-CMP_kin"/>
</dbReference>
<evidence type="ECO:0000256" key="2">
    <source>
        <dbReference type="ARBA" id="ARBA00022741"/>
    </source>
</evidence>
<dbReference type="PRINTS" id="PR00094">
    <property type="entry name" value="ADENYLTKNASE"/>
</dbReference>
<dbReference type="Gene3D" id="3.40.50.300">
    <property type="entry name" value="P-loop containing nucleotide triphosphate hydrolases"/>
    <property type="match status" value="1"/>
</dbReference>
<dbReference type="SUPFAM" id="SSF52540">
    <property type="entry name" value="P-loop containing nucleoside triphosphate hydrolases"/>
    <property type="match status" value="1"/>
</dbReference>
<dbReference type="AlphaFoldDB" id="A0A137PHM8"/>
<keyword evidence="6" id="KW-0378">Hydrolase</keyword>
<evidence type="ECO:0000313" key="6">
    <source>
        <dbReference type="EMBL" id="KXN74509.1"/>
    </source>
</evidence>
<reference evidence="6 7" key="1">
    <citation type="journal article" date="2015" name="Genome Biol. Evol.">
        <title>Phylogenomic analyses indicate that early fungi evolved digesting cell walls of algal ancestors of land plants.</title>
        <authorList>
            <person name="Chang Y."/>
            <person name="Wang S."/>
            <person name="Sekimoto S."/>
            <person name="Aerts A.L."/>
            <person name="Choi C."/>
            <person name="Clum A."/>
            <person name="LaButti K.M."/>
            <person name="Lindquist E.A."/>
            <person name="Yee Ngan C."/>
            <person name="Ohm R.A."/>
            <person name="Salamov A.A."/>
            <person name="Grigoriev I.V."/>
            <person name="Spatafora J.W."/>
            <person name="Berbee M.L."/>
        </authorList>
    </citation>
    <scope>NUCLEOTIDE SEQUENCE [LARGE SCALE GENOMIC DNA]</scope>
    <source>
        <strain evidence="6 7">NRRL 28638</strain>
    </source>
</reference>
<dbReference type="PANTHER" id="PTHR23359">
    <property type="entry name" value="NUCLEOTIDE KINASE"/>
    <property type="match status" value="1"/>
</dbReference>
<keyword evidence="5" id="KW-0472">Membrane</keyword>
<organism evidence="6 7">
    <name type="scientific">Conidiobolus coronatus (strain ATCC 28846 / CBS 209.66 / NRRL 28638)</name>
    <name type="common">Delacroixia coronata</name>
    <dbReference type="NCBI Taxonomy" id="796925"/>
    <lineage>
        <taxon>Eukaryota</taxon>
        <taxon>Fungi</taxon>
        <taxon>Fungi incertae sedis</taxon>
        <taxon>Zoopagomycota</taxon>
        <taxon>Entomophthoromycotina</taxon>
        <taxon>Entomophthoromycetes</taxon>
        <taxon>Entomophthorales</taxon>
        <taxon>Ancylistaceae</taxon>
        <taxon>Conidiobolus</taxon>
    </lineage>
</organism>
<dbReference type="STRING" id="796925.A0A137PHM8"/>
<accession>A0A137PHM8</accession>
<keyword evidence="1 4" id="KW-0808">Transferase</keyword>
<evidence type="ECO:0000256" key="4">
    <source>
        <dbReference type="RuleBase" id="RU003330"/>
    </source>
</evidence>
<name>A0A137PHM8_CONC2</name>
<comment type="similarity">
    <text evidence="4">Belongs to the adenylate kinase family.</text>
</comment>
<dbReference type="Proteomes" id="UP000070444">
    <property type="component" value="Unassembled WGS sequence"/>
</dbReference>
<keyword evidence="5" id="KW-1133">Transmembrane helix</keyword>
<protein>
    <submittedName>
        <fullName evidence="6">p-loop containing nucleoside triphosphate hydrolase protein</fullName>
    </submittedName>
</protein>
<evidence type="ECO:0000256" key="5">
    <source>
        <dbReference type="SAM" id="Phobius"/>
    </source>
</evidence>
<keyword evidence="3 4" id="KW-0418">Kinase</keyword>
<dbReference type="GO" id="GO:0006139">
    <property type="term" value="P:nucleobase-containing compound metabolic process"/>
    <property type="evidence" value="ECO:0007669"/>
    <property type="project" value="InterPro"/>
</dbReference>
<sequence length="292" mass="33697">MIYTTLRSIIKTNLNLKSIQLIRSRSSSQFSTKLPLLKNKEALKLKSETRKDSENYWPHPLAVFASLTILYGLYWALGVQYRAGKKYSETKSIQDQKQNLISSKNPEIILTLGSPNSQKQKLIDELINAHNYYLIQTSQLFTYELSNPSSEYYEEIQRSIRDNSSISVKTTLSLIRDNMIEVLESGKKTKFLIDGFPQQMDQLRKLEGSIQDPTLALYFDMPAEDLIAELEQKPGNQDSKEVIQKKLHHYQFTTYPIVQYFMRKERGLVISCNEGLEANISKILKKLEAINN</sequence>
<dbReference type="OrthoDB" id="442176at2759"/>
<evidence type="ECO:0000256" key="1">
    <source>
        <dbReference type="ARBA" id="ARBA00022679"/>
    </source>
</evidence>
<keyword evidence="5" id="KW-0812">Transmembrane</keyword>